<evidence type="ECO:0000313" key="17">
    <source>
        <dbReference type="Proteomes" id="UP000799092"/>
    </source>
</evidence>
<organism evidence="16 17">
    <name type="scientific">Aquibacillus halophilus</name>
    <dbReference type="NCBI Taxonomy" id="930132"/>
    <lineage>
        <taxon>Bacteria</taxon>
        <taxon>Bacillati</taxon>
        <taxon>Bacillota</taxon>
        <taxon>Bacilli</taxon>
        <taxon>Bacillales</taxon>
        <taxon>Bacillaceae</taxon>
        <taxon>Aquibacillus</taxon>
    </lineage>
</organism>
<evidence type="ECO:0000256" key="12">
    <source>
        <dbReference type="HAMAP-Rule" id="MF_00974"/>
    </source>
</evidence>
<dbReference type="InterPro" id="IPR006171">
    <property type="entry name" value="TOPRIM_dom"/>
</dbReference>
<evidence type="ECO:0000256" key="1">
    <source>
        <dbReference type="ARBA" id="ARBA00022478"/>
    </source>
</evidence>
<dbReference type="HAMAP" id="MF_00974">
    <property type="entry name" value="DNA_primase_DnaG"/>
    <property type="match status" value="1"/>
</dbReference>
<comment type="catalytic activity">
    <reaction evidence="12">
        <text>ssDNA + n NTP = ssDNA/pppN(pN)n-1 hybrid + (n-1) diphosphate.</text>
        <dbReference type="EC" id="2.7.7.101"/>
    </reaction>
</comment>
<comment type="caution">
    <text evidence="16">The sequence shown here is derived from an EMBL/GenBank/DDBJ whole genome shotgun (WGS) entry which is preliminary data.</text>
</comment>
<evidence type="ECO:0000256" key="8">
    <source>
        <dbReference type="ARBA" id="ARBA00022833"/>
    </source>
</evidence>
<comment type="domain">
    <text evidence="12">Contains an N-terminal zinc-binding domain, a central core domain that contains the primase activity, and a C-terminal DnaB-binding domain.</text>
</comment>
<dbReference type="SUPFAM" id="SSF48024">
    <property type="entry name" value="N-terminal domain of DnaB helicase"/>
    <property type="match status" value="1"/>
</dbReference>
<dbReference type="InterPro" id="IPR013264">
    <property type="entry name" value="DNAG_N"/>
</dbReference>
<dbReference type="Pfam" id="PF01807">
    <property type="entry name" value="Zn_ribbon_DnaG"/>
    <property type="match status" value="1"/>
</dbReference>
<dbReference type="GO" id="GO:1990077">
    <property type="term" value="C:primosome complex"/>
    <property type="evidence" value="ECO:0007669"/>
    <property type="project" value="UniProtKB-KW"/>
</dbReference>
<dbReference type="Pfam" id="PF13155">
    <property type="entry name" value="Toprim_2"/>
    <property type="match status" value="1"/>
</dbReference>
<keyword evidence="1 12" id="KW-0240">DNA-directed RNA polymerase</keyword>
<dbReference type="AlphaFoldDB" id="A0A6A8DEZ4"/>
<sequence length="608" mass="69941">MLGQIPDEVIEEVRKSNDIVDVIGEYVQLKKQGRNFFGLCPFHGEKTPSFSVTQDKQIFHCFGCGKGGNVVTFVMEIEGYNFFQAIQHLADKSGQTLPEEFQQRDENQHLSKENQDVLKAYEWLTKLYHHLLRHTKEGKEGYKYLKDRGFTDEVIDTFQLGFSPNSKDFIAQFLEKKGFHKQSMIKAGILTSNDQHNNSTDRFRGRVIFPIRNHLGKSIGFGGRTITNQEPKYLNSPETDLFQKGKLLYNFDLARSHIRKSSEAVLFEGYLDVISAHKAGIFNGIATLGTSITEAQAKLLRRYVDTVVICYDSDKAGIQASYKASKLLRSVGCNVKIASMPDGLDPDDFIRKFGDTRFKNEVILASDTYMTFMMKYIKKDYNLNLEGDRIQYVESVLDEIALIERPVEREHYLKELANEFELTVETLSQEIHSRREKIGLKQDKPKQSSHTNMTKGPYRTKKLLPAYHNAELQLIAYMLKDEAIAEKIKQELGGNFTIDQHKILVTYLYGYYEEGHEPNISHFIEKISDSDIQNLVIQIAMMPFNKDISDKEINDYIRIIQSEQSDKTKIKSLRVEQKMAEKQNDPFKAAQIGMQILEIQRQIKNSNP</sequence>
<dbReference type="PIRSF" id="PIRSF002811">
    <property type="entry name" value="DnaG"/>
    <property type="match status" value="1"/>
</dbReference>
<keyword evidence="8 12" id="KW-0862">Zinc</keyword>
<keyword evidence="6 12" id="KW-0479">Metal-binding</keyword>
<proteinExistence type="inferred from homology"/>
<dbReference type="GO" id="GO:0003678">
    <property type="term" value="F:DNA helicase activity"/>
    <property type="evidence" value="ECO:0007669"/>
    <property type="project" value="InterPro"/>
</dbReference>
<dbReference type="SMART" id="SM00400">
    <property type="entry name" value="ZnF_CHCC"/>
    <property type="match status" value="1"/>
</dbReference>
<dbReference type="SUPFAM" id="SSF56731">
    <property type="entry name" value="DNA primase core"/>
    <property type="match status" value="1"/>
</dbReference>
<evidence type="ECO:0000256" key="13">
    <source>
        <dbReference type="PIRNR" id="PIRNR002811"/>
    </source>
</evidence>
<reference evidence="16" key="1">
    <citation type="submission" date="2019-11" db="EMBL/GenBank/DDBJ databases">
        <authorList>
            <person name="Li J."/>
        </authorList>
    </citation>
    <scope>NUCLEOTIDE SEQUENCE</scope>
    <source>
        <strain evidence="16">B6B</strain>
    </source>
</reference>
<dbReference type="GO" id="GO:0005737">
    <property type="term" value="C:cytoplasm"/>
    <property type="evidence" value="ECO:0007669"/>
    <property type="project" value="TreeGrafter"/>
</dbReference>
<keyword evidence="17" id="KW-1185">Reference proteome</keyword>
<dbReference type="InterPro" id="IPR036977">
    <property type="entry name" value="DNA_primase_Znf_CHC2"/>
</dbReference>
<dbReference type="NCBIfam" id="TIGR01391">
    <property type="entry name" value="dnaG"/>
    <property type="match status" value="1"/>
</dbReference>
<dbReference type="GO" id="GO:0000428">
    <property type="term" value="C:DNA-directed RNA polymerase complex"/>
    <property type="evidence" value="ECO:0007669"/>
    <property type="project" value="UniProtKB-KW"/>
</dbReference>
<dbReference type="Proteomes" id="UP000799092">
    <property type="component" value="Unassembled WGS sequence"/>
</dbReference>
<dbReference type="InterPro" id="IPR037068">
    <property type="entry name" value="DNA_primase_core_N_sf"/>
</dbReference>
<dbReference type="Pfam" id="PF08275">
    <property type="entry name" value="DNAG_N"/>
    <property type="match status" value="1"/>
</dbReference>
<dbReference type="GO" id="GO:0006269">
    <property type="term" value="P:DNA replication, synthesis of primer"/>
    <property type="evidence" value="ECO:0007669"/>
    <property type="project" value="UniProtKB-UniRule"/>
</dbReference>
<dbReference type="GO" id="GO:0003677">
    <property type="term" value="F:DNA binding"/>
    <property type="evidence" value="ECO:0007669"/>
    <property type="project" value="UniProtKB-KW"/>
</dbReference>
<accession>A0A6A8DEZ4</accession>
<evidence type="ECO:0000256" key="5">
    <source>
        <dbReference type="ARBA" id="ARBA00022705"/>
    </source>
</evidence>
<comment type="cofactor">
    <cofactor evidence="12 13 14">
        <name>Zn(2+)</name>
        <dbReference type="ChEBI" id="CHEBI:29105"/>
    </cofactor>
    <text evidence="12 13 14">Binds 1 zinc ion per monomer.</text>
</comment>
<comment type="function">
    <text evidence="12 13">RNA polymerase that catalyzes the synthesis of short RNA molecules used as primers for DNA polymerase during DNA replication.</text>
</comment>
<keyword evidence="2 12" id="KW-0639">Primosome</keyword>
<dbReference type="FunFam" id="3.90.980.10:FF:000001">
    <property type="entry name" value="DNA primase"/>
    <property type="match status" value="1"/>
</dbReference>
<dbReference type="PANTHER" id="PTHR30313:SF2">
    <property type="entry name" value="DNA PRIMASE"/>
    <property type="match status" value="1"/>
</dbReference>
<dbReference type="PANTHER" id="PTHR30313">
    <property type="entry name" value="DNA PRIMASE"/>
    <property type="match status" value="1"/>
</dbReference>
<dbReference type="InterPro" id="IPR019475">
    <property type="entry name" value="DNA_primase_DnaB-bd"/>
</dbReference>
<dbReference type="RefSeq" id="WP_153736845.1">
    <property type="nucleotide sequence ID" value="NZ_WJNG01000007.1"/>
</dbReference>
<evidence type="ECO:0000256" key="2">
    <source>
        <dbReference type="ARBA" id="ARBA00022515"/>
    </source>
</evidence>
<comment type="subunit">
    <text evidence="12">Monomer. Interacts with DnaB.</text>
</comment>
<dbReference type="Gene3D" id="3.40.1360.10">
    <property type="match status" value="1"/>
</dbReference>
<protein>
    <recommendedName>
        <fullName evidence="12 13">DNA primase</fullName>
        <ecNumber evidence="12">2.7.7.101</ecNumber>
    </recommendedName>
</protein>
<dbReference type="GO" id="GO:0008270">
    <property type="term" value="F:zinc ion binding"/>
    <property type="evidence" value="ECO:0007669"/>
    <property type="project" value="UniProtKB-UniRule"/>
</dbReference>
<dbReference type="InterPro" id="IPR050219">
    <property type="entry name" value="DnaG_primase"/>
</dbReference>
<dbReference type="InterPro" id="IPR002694">
    <property type="entry name" value="Znf_CHC2"/>
</dbReference>
<gene>
    <name evidence="12" type="primary">dnaG</name>
    <name evidence="16" type="ORF">GH741_10405</name>
</gene>
<dbReference type="FunFam" id="3.90.580.10:FF:000001">
    <property type="entry name" value="DNA primase"/>
    <property type="match status" value="1"/>
</dbReference>
<dbReference type="PROSITE" id="PS50880">
    <property type="entry name" value="TOPRIM"/>
    <property type="match status" value="1"/>
</dbReference>
<dbReference type="OrthoDB" id="9803773at2"/>
<evidence type="ECO:0000256" key="14">
    <source>
        <dbReference type="PIRSR" id="PIRSR002811-1"/>
    </source>
</evidence>
<keyword evidence="4 12" id="KW-0548">Nucleotidyltransferase</keyword>
<evidence type="ECO:0000259" key="15">
    <source>
        <dbReference type="PROSITE" id="PS50880"/>
    </source>
</evidence>
<dbReference type="InterPro" id="IPR030846">
    <property type="entry name" value="DnaG_bac"/>
</dbReference>
<dbReference type="Pfam" id="PF10410">
    <property type="entry name" value="DnaB_bind"/>
    <property type="match status" value="1"/>
</dbReference>
<evidence type="ECO:0000256" key="3">
    <source>
        <dbReference type="ARBA" id="ARBA00022679"/>
    </source>
</evidence>
<dbReference type="InterPro" id="IPR006295">
    <property type="entry name" value="DNA_primase_DnaG"/>
</dbReference>
<evidence type="ECO:0000256" key="7">
    <source>
        <dbReference type="ARBA" id="ARBA00022771"/>
    </source>
</evidence>
<dbReference type="GO" id="GO:0005524">
    <property type="term" value="F:ATP binding"/>
    <property type="evidence" value="ECO:0007669"/>
    <property type="project" value="InterPro"/>
</dbReference>
<keyword evidence="3 12" id="KW-0808">Transferase</keyword>
<dbReference type="InterPro" id="IPR036185">
    <property type="entry name" value="DNA_heli_DnaB-like_N_sf"/>
</dbReference>
<dbReference type="InterPro" id="IPR034151">
    <property type="entry name" value="TOPRIM_DnaG_bac"/>
</dbReference>
<dbReference type="SUPFAM" id="SSF57783">
    <property type="entry name" value="Zinc beta-ribbon"/>
    <property type="match status" value="1"/>
</dbReference>
<keyword evidence="7 12" id="KW-0863">Zinc-finger</keyword>
<dbReference type="Gene3D" id="3.90.980.10">
    <property type="entry name" value="DNA primase, catalytic core, N-terminal domain"/>
    <property type="match status" value="1"/>
</dbReference>
<keyword evidence="11 12" id="KW-0804">Transcription</keyword>
<dbReference type="Gene3D" id="6.10.140.360">
    <property type="match status" value="1"/>
</dbReference>
<feature type="domain" description="Toprim" evidence="15">
    <location>
        <begin position="262"/>
        <end position="343"/>
    </location>
</feature>
<dbReference type="GO" id="GO:0003899">
    <property type="term" value="F:DNA-directed RNA polymerase activity"/>
    <property type="evidence" value="ECO:0007669"/>
    <property type="project" value="UniProtKB-UniRule"/>
</dbReference>
<keyword evidence="9" id="KW-0460">Magnesium</keyword>
<keyword evidence="10 12" id="KW-0238">DNA-binding</keyword>
<name>A0A6A8DEZ4_9BACI</name>
<dbReference type="EC" id="2.7.7.101" evidence="12"/>
<dbReference type="Gene3D" id="1.10.860.10">
    <property type="entry name" value="DNAb Helicase, Chain A"/>
    <property type="match status" value="1"/>
</dbReference>
<evidence type="ECO:0000256" key="9">
    <source>
        <dbReference type="ARBA" id="ARBA00022842"/>
    </source>
</evidence>
<evidence type="ECO:0000256" key="10">
    <source>
        <dbReference type="ARBA" id="ARBA00023125"/>
    </source>
</evidence>
<dbReference type="EMBL" id="WJNG01000007">
    <property type="protein sequence ID" value="MRH43096.1"/>
    <property type="molecule type" value="Genomic_DNA"/>
</dbReference>
<keyword evidence="5 12" id="KW-0235">DNA replication</keyword>
<evidence type="ECO:0000256" key="11">
    <source>
        <dbReference type="ARBA" id="ARBA00023163"/>
    </source>
</evidence>
<comment type="similarity">
    <text evidence="12 13">Belongs to the DnaG primase family.</text>
</comment>
<evidence type="ECO:0000256" key="4">
    <source>
        <dbReference type="ARBA" id="ARBA00022695"/>
    </source>
</evidence>
<dbReference type="Gene3D" id="3.90.580.10">
    <property type="entry name" value="Zinc finger, CHC2-type domain"/>
    <property type="match status" value="1"/>
</dbReference>
<dbReference type="CDD" id="cd03364">
    <property type="entry name" value="TOPRIM_DnaG_primases"/>
    <property type="match status" value="1"/>
</dbReference>
<dbReference type="InterPro" id="IPR016136">
    <property type="entry name" value="DNA_helicase_N/primase_C"/>
</dbReference>
<feature type="zinc finger region" description="CHC2-type" evidence="12 14">
    <location>
        <begin position="40"/>
        <end position="64"/>
    </location>
</feature>
<dbReference type="SMART" id="SM00493">
    <property type="entry name" value="TOPRIM"/>
    <property type="match status" value="1"/>
</dbReference>
<evidence type="ECO:0000313" key="16">
    <source>
        <dbReference type="EMBL" id="MRH43096.1"/>
    </source>
</evidence>
<evidence type="ECO:0000256" key="6">
    <source>
        <dbReference type="ARBA" id="ARBA00022723"/>
    </source>
</evidence>